<evidence type="ECO:0000256" key="1">
    <source>
        <dbReference type="SAM" id="SignalP"/>
    </source>
</evidence>
<protein>
    <submittedName>
        <fullName evidence="2">Uncharacterized protein</fullName>
    </submittedName>
</protein>
<dbReference type="AlphaFoldDB" id="A0A4R5VYH2"/>
<feature type="signal peptide" evidence="1">
    <location>
        <begin position="1"/>
        <end position="27"/>
    </location>
</feature>
<gene>
    <name evidence="2" type="ORF">E2I14_14945</name>
</gene>
<organism evidence="2 3">
    <name type="scientific">Sapientia aquatica</name>
    <dbReference type="NCBI Taxonomy" id="1549640"/>
    <lineage>
        <taxon>Bacteria</taxon>
        <taxon>Pseudomonadati</taxon>
        <taxon>Pseudomonadota</taxon>
        <taxon>Betaproteobacteria</taxon>
        <taxon>Burkholderiales</taxon>
        <taxon>Oxalobacteraceae</taxon>
        <taxon>Sapientia</taxon>
    </lineage>
</organism>
<sequence>MNSVSTSLLAVITLCAANFVAAPAAFAQTTPAAANDKATTPVPAKPLNLDSSAVAAEMSKEMPIDKPTEVLSVAPNKVDELFKKAEKHDVIPTTVEISTPGSPQRVTKVTGPDGSYCVYSPAVGRTDGIDEIQNGQKTQVRTCPQ</sequence>
<keyword evidence="3" id="KW-1185">Reference proteome</keyword>
<proteinExistence type="predicted"/>
<comment type="caution">
    <text evidence="2">The sequence shown here is derived from an EMBL/GenBank/DDBJ whole genome shotgun (WGS) entry which is preliminary data.</text>
</comment>
<dbReference type="RefSeq" id="WP_133329958.1">
    <property type="nucleotide sequence ID" value="NZ_SMYL01000009.1"/>
</dbReference>
<dbReference type="Proteomes" id="UP000294829">
    <property type="component" value="Unassembled WGS sequence"/>
</dbReference>
<name>A0A4R5VYH2_9BURK</name>
<feature type="chain" id="PRO_5020326191" evidence="1">
    <location>
        <begin position="28"/>
        <end position="145"/>
    </location>
</feature>
<dbReference type="EMBL" id="SMYL01000009">
    <property type="protein sequence ID" value="TDK63501.1"/>
    <property type="molecule type" value="Genomic_DNA"/>
</dbReference>
<evidence type="ECO:0000313" key="2">
    <source>
        <dbReference type="EMBL" id="TDK63501.1"/>
    </source>
</evidence>
<dbReference type="OrthoDB" id="8776933at2"/>
<keyword evidence="1" id="KW-0732">Signal</keyword>
<accession>A0A4R5VYH2</accession>
<reference evidence="2 3" key="1">
    <citation type="submission" date="2019-03" db="EMBL/GenBank/DDBJ databases">
        <title>Sapientia aquatica gen. nov., sp. nov., isolated from a crater lake.</title>
        <authorList>
            <person name="Felfoldi T."/>
            <person name="Szabo A."/>
            <person name="Toth E."/>
            <person name="Schumann P."/>
            <person name="Keki Z."/>
            <person name="Marialigeti K."/>
            <person name="Mathe I."/>
        </authorList>
    </citation>
    <scope>NUCLEOTIDE SEQUENCE [LARGE SCALE GENOMIC DNA]</scope>
    <source>
        <strain evidence="2 3">SA-152</strain>
    </source>
</reference>
<evidence type="ECO:0000313" key="3">
    <source>
        <dbReference type="Proteomes" id="UP000294829"/>
    </source>
</evidence>